<evidence type="ECO:0000313" key="11">
    <source>
        <dbReference type="Proteomes" id="UP000325286"/>
    </source>
</evidence>
<keyword evidence="8" id="KW-1133">Transmembrane helix</keyword>
<dbReference type="GO" id="GO:0005886">
    <property type="term" value="C:plasma membrane"/>
    <property type="evidence" value="ECO:0007669"/>
    <property type="project" value="TreeGrafter"/>
</dbReference>
<accession>A0A5B9R9S5</accession>
<dbReference type="Gene3D" id="3.30.70.20">
    <property type="match status" value="3"/>
</dbReference>
<keyword evidence="2" id="KW-0004">4Fe-4S</keyword>
<name>A0A5B9R9S5_9BACT</name>
<dbReference type="PROSITE" id="PS51379">
    <property type="entry name" value="4FE4S_FER_2"/>
    <property type="match status" value="5"/>
</dbReference>
<keyword evidence="5" id="KW-0408">Iron</keyword>
<evidence type="ECO:0000256" key="8">
    <source>
        <dbReference type="SAM" id="Phobius"/>
    </source>
</evidence>
<organism evidence="10 11">
    <name type="scientific">Roseimaritima ulvae</name>
    <dbReference type="NCBI Taxonomy" id="980254"/>
    <lineage>
        <taxon>Bacteria</taxon>
        <taxon>Pseudomonadati</taxon>
        <taxon>Planctomycetota</taxon>
        <taxon>Planctomycetia</taxon>
        <taxon>Pirellulales</taxon>
        <taxon>Pirellulaceae</taxon>
        <taxon>Roseimaritima</taxon>
    </lineage>
</organism>
<feature type="domain" description="4Fe-4S ferredoxin-type" evidence="9">
    <location>
        <begin position="479"/>
        <end position="502"/>
    </location>
</feature>
<feature type="transmembrane region" description="Helical" evidence="8">
    <location>
        <begin position="293"/>
        <end position="314"/>
    </location>
</feature>
<evidence type="ECO:0000256" key="3">
    <source>
        <dbReference type="ARBA" id="ARBA00022723"/>
    </source>
</evidence>
<feature type="region of interest" description="Disordered" evidence="7">
    <location>
        <begin position="760"/>
        <end position="815"/>
    </location>
</feature>
<dbReference type="EMBL" id="CP042914">
    <property type="protein sequence ID" value="QEG43613.1"/>
    <property type="molecule type" value="Genomic_DNA"/>
</dbReference>
<keyword evidence="6" id="KW-0411">Iron-sulfur</keyword>
<dbReference type="SUPFAM" id="SSF54862">
    <property type="entry name" value="4Fe-4S ferredoxins"/>
    <property type="match status" value="2"/>
</dbReference>
<keyword evidence="8" id="KW-0472">Membrane</keyword>
<feature type="transmembrane region" description="Helical" evidence="8">
    <location>
        <begin position="399"/>
        <end position="423"/>
    </location>
</feature>
<dbReference type="InterPro" id="IPR017900">
    <property type="entry name" value="4Fe4S_Fe_S_CS"/>
</dbReference>
<feature type="transmembrane region" description="Helical" evidence="8">
    <location>
        <begin position="352"/>
        <end position="378"/>
    </location>
</feature>
<dbReference type="OrthoDB" id="9810688at2"/>
<keyword evidence="8" id="KW-0812">Transmembrane</keyword>
<dbReference type="InterPro" id="IPR051684">
    <property type="entry name" value="Electron_Trans/Redox"/>
</dbReference>
<proteinExistence type="predicted"/>
<reference evidence="10 11" key="1">
    <citation type="submission" date="2019-08" db="EMBL/GenBank/DDBJ databases">
        <title>Deep-cultivation of Planctomycetes and their phenomic and genomic characterization uncovers novel biology.</title>
        <authorList>
            <person name="Wiegand S."/>
            <person name="Jogler M."/>
            <person name="Boedeker C."/>
            <person name="Pinto D."/>
            <person name="Vollmers J."/>
            <person name="Rivas-Marin E."/>
            <person name="Kohn T."/>
            <person name="Peeters S.H."/>
            <person name="Heuer A."/>
            <person name="Rast P."/>
            <person name="Oberbeckmann S."/>
            <person name="Bunk B."/>
            <person name="Jeske O."/>
            <person name="Meyerdierks A."/>
            <person name="Storesund J.E."/>
            <person name="Kallscheuer N."/>
            <person name="Luecker S."/>
            <person name="Lage O.M."/>
            <person name="Pohl T."/>
            <person name="Merkel B.J."/>
            <person name="Hornburger P."/>
            <person name="Mueller R.-W."/>
            <person name="Bruemmer F."/>
            <person name="Labrenz M."/>
            <person name="Spormann A.M."/>
            <person name="Op den Camp H."/>
            <person name="Overmann J."/>
            <person name="Amann R."/>
            <person name="Jetten M.S.M."/>
            <person name="Mascher T."/>
            <person name="Medema M.H."/>
            <person name="Devos D.P."/>
            <person name="Kaster A.-K."/>
            <person name="Ovreas L."/>
            <person name="Rohde M."/>
            <person name="Galperin M.Y."/>
            <person name="Jogler C."/>
        </authorList>
    </citation>
    <scope>NUCLEOTIDE SEQUENCE [LARGE SCALE GENOMIC DNA]</scope>
    <source>
        <strain evidence="10 11">UC8</strain>
    </source>
</reference>
<dbReference type="GO" id="GO:0046872">
    <property type="term" value="F:metal ion binding"/>
    <property type="evidence" value="ECO:0007669"/>
    <property type="project" value="UniProtKB-KW"/>
</dbReference>
<sequence length="815" mass="88142">MKRIGLAIGSALLATAILVSVFSDRPTTWIEFPIAVSLAAAGVLLAIAALLLLTHFDTGRSAALLRLDVFSPALKRLKQGQQASHSLLGRGLRRVIPQAFQSNWTTKRRGLWRRTLRRIGLSWLAAPVRRVVQTVCLLTFGVLFFYVCWPYDATPKPAGKVSTNWTFSEMDQASGDLLFVGPHPLDWQTARNQDVFVTTTDPAGAAQPLVQRLKFVDATGDTVRLAPEADFTADAMDAFMLSTGTWSLHQSDPAAWPSHYTDNLAGKEFIPAETFLAIDPLVSLSTAIASRSWVWSLASAAIILIVCVLIPRGFCGYLCPLGTTIDFFDWAVGKRVTRFRVSGEGWWVHIKYYLLTGTLLCAVFGVLVSGFVSAIPVITRGMLFLFEPLQTGVFRGWHLVPGINIGQWISIALFVAVLSLGFLRPRFWCKYVCPSGAVFSLGNLFRVTERKVESSCINCNKCVEICPFDAIKPDFTTRTTDCTLCQSCAGVCPTHAIKFVERWNLVELKVPNDPPTQETAIGRRGFLSLAGGTAAAISGGAGLALATKTWGADLEDPDAFRPVRPPGSVPEKEFLEMCIRCGECFKACPNNVLQPEAFQQGLEGLWTPLVNANWAGCESSCNACGQVCPTGSIRALPLAEKKVARMGLAIVNESTCLPFAGREACDLCVVECNAAGYRAIEFKQVGTEVDQDGVPIAGTGFSAPVVLADKCVGCGLCQTRCHAINVKDKGLLAESAIIIEAGEGKEDRLMSGSYIELHEQRSAEQTEKGSGGDYFVPTTESAEQNPKPAASPDADPFGVPASPPPTEDDDPFGIR</sequence>
<feature type="domain" description="4Fe-4S ferredoxin-type" evidence="9">
    <location>
        <begin position="568"/>
        <end position="598"/>
    </location>
</feature>
<evidence type="ECO:0000256" key="7">
    <source>
        <dbReference type="SAM" id="MobiDB-lite"/>
    </source>
</evidence>
<feature type="domain" description="4Fe-4S ferredoxin-type" evidence="9">
    <location>
        <begin position="702"/>
        <end position="729"/>
    </location>
</feature>
<protein>
    <submittedName>
        <fullName evidence="10">Electron transport protein YccM</fullName>
    </submittedName>
</protein>
<feature type="transmembrane region" description="Helical" evidence="8">
    <location>
        <begin position="33"/>
        <end position="56"/>
    </location>
</feature>
<dbReference type="KEGG" id="rul:UC8_56640"/>
<feature type="compositionally biased region" description="Acidic residues" evidence="7">
    <location>
        <begin position="806"/>
        <end position="815"/>
    </location>
</feature>
<evidence type="ECO:0000313" key="10">
    <source>
        <dbReference type="EMBL" id="QEG43613.1"/>
    </source>
</evidence>
<evidence type="ECO:0000256" key="5">
    <source>
        <dbReference type="ARBA" id="ARBA00023004"/>
    </source>
</evidence>
<feature type="domain" description="4Fe-4S ferredoxin-type" evidence="9">
    <location>
        <begin position="606"/>
        <end position="638"/>
    </location>
</feature>
<keyword evidence="3" id="KW-0479">Metal-binding</keyword>
<evidence type="ECO:0000256" key="2">
    <source>
        <dbReference type="ARBA" id="ARBA00022485"/>
    </source>
</evidence>
<keyword evidence="1" id="KW-0813">Transport</keyword>
<gene>
    <name evidence="10" type="primary">yccM_2</name>
    <name evidence="10" type="ORF">UC8_56640</name>
</gene>
<keyword evidence="4" id="KW-0249">Electron transport</keyword>
<dbReference type="PANTHER" id="PTHR30176:SF3">
    <property type="entry name" value="FERREDOXIN-TYPE PROTEIN NAPH"/>
    <property type="match status" value="1"/>
</dbReference>
<feature type="domain" description="4Fe-4S ferredoxin-type" evidence="9">
    <location>
        <begin position="447"/>
        <end position="476"/>
    </location>
</feature>
<dbReference type="AlphaFoldDB" id="A0A5B9R9S5"/>
<dbReference type="RefSeq" id="WP_068141172.1">
    <property type="nucleotide sequence ID" value="NZ_CP042914.1"/>
</dbReference>
<dbReference type="Pfam" id="PF13187">
    <property type="entry name" value="Fer4_9"/>
    <property type="match status" value="1"/>
</dbReference>
<evidence type="ECO:0000256" key="1">
    <source>
        <dbReference type="ARBA" id="ARBA00022448"/>
    </source>
</evidence>
<dbReference type="InterPro" id="IPR017896">
    <property type="entry name" value="4Fe4S_Fe-S-bd"/>
</dbReference>
<evidence type="ECO:0000256" key="4">
    <source>
        <dbReference type="ARBA" id="ARBA00022982"/>
    </source>
</evidence>
<dbReference type="CDD" id="cd16373">
    <property type="entry name" value="DMSOR_beta_like"/>
    <property type="match status" value="1"/>
</dbReference>
<dbReference type="Pfam" id="PF00037">
    <property type="entry name" value="Fer4"/>
    <property type="match status" value="1"/>
</dbReference>
<dbReference type="Proteomes" id="UP000325286">
    <property type="component" value="Chromosome"/>
</dbReference>
<dbReference type="PANTHER" id="PTHR30176">
    <property type="entry name" value="FERREDOXIN-TYPE PROTEIN NAPH"/>
    <property type="match status" value="1"/>
</dbReference>
<dbReference type="PROSITE" id="PS00198">
    <property type="entry name" value="4FE4S_FER_1"/>
    <property type="match status" value="3"/>
</dbReference>
<evidence type="ECO:0000256" key="6">
    <source>
        <dbReference type="ARBA" id="ARBA00023014"/>
    </source>
</evidence>
<dbReference type="Pfam" id="PF12801">
    <property type="entry name" value="Fer4_5"/>
    <property type="match status" value="2"/>
</dbReference>
<keyword evidence="11" id="KW-1185">Reference proteome</keyword>
<evidence type="ECO:0000259" key="9">
    <source>
        <dbReference type="PROSITE" id="PS51379"/>
    </source>
</evidence>
<dbReference type="GO" id="GO:0051539">
    <property type="term" value="F:4 iron, 4 sulfur cluster binding"/>
    <property type="evidence" value="ECO:0007669"/>
    <property type="project" value="UniProtKB-KW"/>
</dbReference>